<dbReference type="EMBL" id="MU151051">
    <property type="protein sequence ID" value="KAF9455123.1"/>
    <property type="molecule type" value="Genomic_DNA"/>
</dbReference>
<comment type="caution">
    <text evidence="2">The sequence shown here is derived from an EMBL/GenBank/DDBJ whole genome shotgun (WGS) entry which is preliminary data.</text>
</comment>
<dbReference type="GO" id="GO:0032543">
    <property type="term" value="P:mitochondrial translation"/>
    <property type="evidence" value="ECO:0007669"/>
    <property type="project" value="InterPro"/>
</dbReference>
<dbReference type="AlphaFoldDB" id="A0A9P6CBJ2"/>
<dbReference type="OrthoDB" id="283424at2759"/>
<keyword evidence="3" id="KW-1185">Reference proteome</keyword>
<organism evidence="2 3">
    <name type="scientific">Macrolepiota fuliginosa MF-IS2</name>
    <dbReference type="NCBI Taxonomy" id="1400762"/>
    <lineage>
        <taxon>Eukaryota</taxon>
        <taxon>Fungi</taxon>
        <taxon>Dikarya</taxon>
        <taxon>Basidiomycota</taxon>
        <taxon>Agaricomycotina</taxon>
        <taxon>Agaricomycetes</taxon>
        <taxon>Agaricomycetidae</taxon>
        <taxon>Agaricales</taxon>
        <taxon>Agaricineae</taxon>
        <taxon>Agaricaceae</taxon>
        <taxon>Macrolepiota</taxon>
    </lineage>
</organism>
<proteinExistence type="predicted"/>
<dbReference type="Proteomes" id="UP000807342">
    <property type="component" value="Unassembled WGS sequence"/>
</dbReference>
<dbReference type="PANTHER" id="PTHR13490:SF0">
    <property type="entry name" value="SMALL RIBOSOMAL SUBUNIT PROTEIN MS35"/>
    <property type="match status" value="1"/>
</dbReference>
<sequence length="272" mass="30344">MASPLSSLARRTLLNYASVSSSSSSSAVTSVRLFSTSSPAFARRSKLEEDVSVDEVMEYINEPVGAVDSPSSAHLALQEQRIVRHYLRLIENEMPQLVAHRKPFVPPTSAQPLIVRSVDYLGQEHPVQNKKTMVVAVDDLPLKDEMAKKRLMLLAGPRWTPNPPADAGISKYAEWGYGFVKIACEDYPQPAMNLKWISDTLDKLVEKANTSGQSWEELPVDLRHVIAKSRKAKKGEHLRGRILAKPTIRDFPKEWLPNTNTSVNEQPMLSSS</sequence>
<gene>
    <name evidence="2" type="ORF">P691DRAFT_716364</name>
</gene>
<dbReference type="InterPro" id="IPR039848">
    <property type="entry name" value="Ribosomal_mS35_mt"/>
</dbReference>
<dbReference type="PANTHER" id="PTHR13490">
    <property type="entry name" value="MITOCHONDRIAL 28S RIBOSOMAL PROTEIN S28"/>
    <property type="match status" value="1"/>
</dbReference>
<dbReference type="Pfam" id="PF10213">
    <property type="entry name" value="MRP-S28"/>
    <property type="match status" value="1"/>
</dbReference>
<evidence type="ECO:0000313" key="3">
    <source>
        <dbReference type="Proteomes" id="UP000807342"/>
    </source>
</evidence>
<name>A0A9P6CBJ2_9AGAR</name>
<feature type="domain" description="Small ribosomal subunit protein mS35 mitochondrial conserved" evidence="1">
    <location>
        <begin position="103"/>
        <end position="255"/>
    </location>
</feature>
<dbReference type="InterPro" id="IPR019349">
    <property type="entry name" value="Ribosomal_mS35_mit"/>
</dbReference>
<evidence type="ECO:0000313" key="2">
    <source>
        <dbReference type="EMBL" id="KAF9455123.1"/>
    </source>
</evidence>
<evidence type="ECO:0000259" key="1">
    <source>
        <dbReference type="Pfam" id="PF10213"/>
    </source>
</evidence>
<protein>
    <recommendedName>
        <fullName evidence="1">Small ribosomal subunit protein mS35 mitochondrial conserved domain-containing protein</fullName>
    </recommendedName>
</protein>
<reference evidence="2" key="1">
    <citation type="submission" date="2020-11" db="EMBL/GenBank/DDBJ databases">
        <authorList>
            <consortium name="DOE Joint Genome Institute"/>
            <person name="Ahrendt S."/>
            <person name="Riley R."/>
            <person name="Andreopoulos W."/>
            <person name="Labutti K."/>
            <person name="Pangilinan J."/>
            <person name="Ruiz-Duenas F.J."/>
            <person name="Barrasa J.M."/>
            <person name="Sanchez-Garcia M."/>
            <person name="Camarero S."/>
            <person name="Miyauchi S."/>
            <person name="Serrano A."/>
            <person name="Linde D."/>
            <person name="Babiker R."/>
            <person name="Drula E."/>
            <person name="Ayuso-Fernandez I."/>
            <person name="Pacheco R."/>
            <person name="Padilla G."/>
            <person name="Ferreira P."/>
            <person name="Barriuso J."/>
            <person name="Kellner H."/>
            <person name="Castanera R."/>
            <person name="Alfaro M."/>
            <person name="Ramirez L."/>
            <person name="Pisabarro A.G."/>
            <person name="Kuo A."/>
            <person name="Tritt A."/>
            <person name="Lipzen A."/>
            <person name="He G."/>
            <person name="Yan M."/>
            <person name="Ng V."/>
            <person name="Cullen D."/>
            <person name="Martin F."/>
            <person name="Rosso M.-N."/>
            <person name="Henrissat B."/>
            <person name="Hibbett D."/>
            <person name="Martinez A.T."/>
            <person name="Grigoriev I.V."/>
        </authorList>
    </citation>
    <scope>NUCLEOTIDE SEQUENCE</scope>
    <source>
        <strain evidence="2">MF-IS2</strain>
    </source>
</reference>
<dbReference type="GO" id="GO:0003735">
    <property type="term" value="F:structural constituent of ribosome"/>
    <property type="evidence" value="ECO:0007669"/>
    <property type="project" value="InterPro"/>
</dbReference>
<dbReference type="GO" id="GO:0005763">
    <property type="term" value="C:mitochondrial small ribosomal subunit"/>
    <property type="evidence" value="ECO:0007669"/>
    <property type="project" value="TreeGrafter"/>
</dbReference>
<accession>A0A9P6CBJ2</accession>